<keyword evidence="4" id="KW-0560">Oxidoreductase</keyword>
<comment type="similarity">
    <text evidence="1">Belongs to the FMO family.</text>
</comment>
<dbReference type="PANTHER" id="PTHR23023">
    <property type="entry name" value="DIMETHYLANILINE MONOOXYGENASE"/>
    <property type="match status" value="1"/>
</dbReference>
<keyword evidence="2" id="KW-0285">Flavoprotein</keyword>
<organism evidence="6 7">
    <name type="scientific">Leucocoprinus birnbaumii</name>
    <dbReference type="NCBI Taxonomy" id="56174"/>
    <lineage>
        <taxon>Eukaryota</taxon>
        <taxon>Fungi</taxon>
        <taxon>Dikarya</taxon>
        <taxon>Basidiomycota</taxon>
        <taxon>Agaricomycotina</taxon>
        <taxon>Agaricomycetes</taxon>
        <taxon>Agaricomycetidae</taxon>
        <taxon>Agaricales</taxon>
        <taxon>Agaricineae</taxon>
        <taxon>Agaricaceae</taxon>
        <taxon>Leucocoprinus</taxon>
    </lineage>
</organism>
<dbReference type="InterPro" id="IPR036412">
    <property type="entry name" value="HAD-like_sf"/>
</dbReference>
<comment type="caution">
    <text evidence="6">The sequence shown here is derived from an EMBL/GenBank/DDBJ whole genome shotgun (WGS) entry which is preliminary data.</text>
</comment>
<evidence type="ECO:0000256" key="4">
    <source>
        <dbReference type="ARBA" id="ARBA00023002"/>
    </source>
</evidence>
<evidence type="ECO:0000313" key="7">
    <source>
        <dbReference type="Proteomes" id="UP001213000"/>
    </source>
</evidence>
<keyword evidence="7" id="KW-1185">Reference proteome</keyword>
<dbReference type="GO" id="GO:0050661">
    <property type="term" value="F:NADP binding"/>
    <property type="evidence" value="ECO:0007669"/>
    <property type="project" value="InterPro"/>
</dbReference>
<evidence type="ECO:0008006" key="8">
    <source>
        <dbReference type="Google" id="ProtNLM"/>
    </source>
</evidence>
<protein>
    <recommendedName>
        <fullName evidence="8">FAD/NAD(P)-binding domain-containing protein</fullName>
    </recommendedName>
</protein>
<keyword evidence="3" id="KW-0274">FAD</keyword>
<dbReference type="Pfam" id="PF00743">
    <property type="entry name" value="FMO-like"/>
    <property type="match status" value="1"/>
</dbReference>
<dbReference type="GO" id="GO:0050660">
    <property type="term" value="F:flavin adenine dinucleotide binding"/>
    <property type="evidence" value="ECO:0007669"/>
    <property type="project" value="InterPro"/>
</dbReference>
<dbReference type="EMBL" id="JANIEX010000063">
    <property type="protein sequence ID" value="KAJ3574592.1"/>
    <property type="molecule type" value="Genomic_DNA"/>
</dbReference>
<name>A0AAD5VZQ1_9AGAR</name>
<dbReference type="Gene3D" id="3.50.50.60">
    <property type="entry name" value="FAD/NAD(P)-binding domain"/>
    <property type="match status" value="2"/>
</dbReference>
<dbReference type="SUPFAM" id="SSF56784">
    <property type="entry name" value="HAD-like"/>
    <property type="match status" value="1"/>
</dbReference>
<keyword evidence="5" id="KW-0732">Signal</keyword>
<dbReference type="AlphaFoldDB" id="A0AAD5VZQ1"/>
<evidence type="ECO:0000256" key="2">
    <source>
        <dbReference type="ARBA" id="ARBA00022630"/>
    </source>
</evidence>
<feature type="chain" id="PRO_5041953414" description="FAD/NAD(P)-binding domain-containing protein" evidence="5">
    <location>
        <begin position="24"/>
        <end position="656"/>
    </location>
</feature>
<evidence type="ECO:0000313" key="6">
    <source>
        <dbReference type="EMBL" id="KAJ3574592.1"/>
    </source>
</evidence>
<dbReference type="InterPro" id="IPR023214">
    <property type="entry name" value="HAD_sf"/>
</dbReference>
<dbReference type="Gene3D" id="3.40.50.1000">
    <property type="entry name" value="HAD superfamily/HAD-like"/>
    <property type="match status" value="1"/>
</dbReference>
<dbReference type="Proteomes" id="UP001213000">
    <property type="component" value="Unassembled WGS sequence"/>
</dbReference>
<accession>A0AAD5VZQ1</accession>
<evidence type="ECO:0000256" key="3">
    <source>
        <dbReference type="ARBA" id="ARBA00022827"/>
    </source>
</evidence>
<dbReference type="Pfam" id="PF13450">
    <property type="entry name" value="NAD_binding_8"/>
    <property type="match status" value="1"/>
</dbReference>
<dbReference type="SUPFAM" id="SSF51905">
    <property type="entry name" value="FAD/NAD(P)-binding domain"/>
    <property type="match status" value="1"/>
</dbReference>
<reference evidence="6" key="1">
    <citation type="submission" date="2022-07" db="EMBL/GenBank/DDBJ databases">
        <title>Genome Sequence of Leucocoprinus birnbaumii.</title>
        <authorList>
            <person name="Buettner E."/>
        </authorList>
    </citation>
    <scope>NUCLEOTIDE SEQUENCE</scope>
    <source>
        <strain evidence="6">VT141</strain>
    </source>
</reference>
<dbReference type="InterPro" id="IPR050346">
    <property type="entry name" value="FMO-like"/>
</dbReference>
<gene>
    <name evidence="6" type="ORF">NP233_g1659</name>
</gene>
<feature type="signal peptide" evidence="5">
    <location>
        <begin position="1"/>
        <end position="23"/>
    </location>
</feature>
<proteinExistence type="inferred from homology"/>
<dbReference type="InterPro" id="IPR020946">
    <property type="entry name" value="Flavin_mOase-like"/>
</dbReference>
<evidence type="ECO:0000256" key="1">
    <source>
        <dbReference type="ARBA" id="ARBA00009183"/>
    </source>
</evidence>
<evidence type="ECO:0000256" key="5">
    <source>
        <dbReference type="SAM" id="SignalP"/>
    </source>
</evidence>
<sequence length="656" mass="73410">MVSHTAAIILLLLAVRTLEGVSATQTAFFYSLDGGHDVSRLPRTYELEWPVKRVAIIGAGVGGLNAYRELKRDGFDVHVFERDYLPGGTWHFTEETPFYEPAPNAPIATADFTPSLPPIGVKLPYVEEYGNATWCVLQRRAHRAPKAIWHGLVTNGAAPAQQVRGFQWPDGTEWAIPQVQVGRYLRAFASWNGINTNDNSPDVSYRTRVELVEKRVDSSGKQVGWTLTTKKLDEIEGGLNRATWNKQDFDAVVVVSGRYNAPNIPSIEGLEKWGERFSGDILHSRRYRHPEDFAGKTVLIVGVASSGSGISREINVHAAKVYQSVKVGHFYKPGFLVSEYVSQRSTIADWIRQLPLNVSVIPEIRRFHAPKATIQDSTIELTDGTIIRGIDRVIFSTGFLYTYPFLPEYHDPSLGRTGEVPENALQPLVTDGSHVRSLHLDTFYIDNPTLAFININLGISSFTYSEFQSHAISMVWAGKAKLPARGEMWKIYRKKVEEIGYGKRFSFLGKREELHFCEYTIAPRFTRKQAKHANLPWDAVFSTELFDTFKPNAKAYTETARLLSVPPERCAMVAAHIWDLRAAHKVGMKTIYVPRPDEDAGVKDGDVKPKEEGGEVDYVVKSFEGVVEVGQGVTLREGGIYFESSVVFLVSAPWAD</sequence>
<dbReference type="GO" id="GO:0004499">
    <property type="term" value="F:N,N-dimethylaniline monooxygenase activity"/>
    <property type="evidence" value="ECO:0007669"/>
    <property type="project" value="InterPro"/>
</dbReference>
<dbReference type="InterPro" id="IPR036188">
    <property type="entry name" value="FAD/NAD-bd_sf"/>
</dbReference>